<comment type="caution">
    <text evidence="1">The sequence shown here is derived from an EMBL/GenBank/DDBJ whole genome shotgun (WGS) entry which is preliminary data.</text>
</comment>
<name>A0AAV5MJQ2_9ROSI</name>
<evidence type="ECO:0000313" key="1">
    <source>
        <dbReference type="EMBL" id="GKV50213.1"/>
    </source>
</evidence>
<organism evidence="1 2">
    <name type="scientific">Rubroshorea leprosula</name>
    <dbReference type="NCBI Taxonomy" id="152421"/>
    <lineage>
        <taxon>Eukaryota</taxon>
        <taxon>Viridiplantae</taxon>
        <taxon>Streptophyta</taxon>
        <taxon>Embryophyta</taxon>
        <taxon>Tracheophyta</taxon>
        <taxon>Spermatophyta</taxon>
        <taxon>Magnoliopsida</taxon>
        <taxon>eudicotyledons</taxon>
        <taxon>Gunneridae</taxon>
        <taxon>Pentapetalae</taxon>
        <taxon>rosids</taxon>
        <taxon>malvids</taxon>
        <taxon>Malvales</taxon>
        <taxon>Dipterocarpaceae</taxon>
        <taxon>Rubroshorea</taxon>
    </lineage>
</organism>
<sequence>MGNCCSDVDGGMAAVGGTAASAASATNNQDEAVDHFLKKTGFHGGYSQIEVLHKFL</sequence>
<dbReference type="EMBL" id="BPVZ01000348">
    <property type="protein sequence ID" value="GKV50213.1"/>
    <property type="molecule type" value="Genomic_DNA"/>
</dbReference>
<reference evidence="1 2" key="1">
    <citation type="journal article" date="2021" name="Commun. Biol.">
        <title>The genome of Shorea leprosula (Dipterocarpaceae) highlights the ecological relevance of drought in aseasonal tropical rainforests.</title>
        <authorList>
            <person name="Ng K.K.S."/>
            <person name="Kobayashi M.J."/>
            <person name="Fawcett J.A."/>
            <person name="Hatakeyama M."/>
            <person name="Paape T."/>
            <person name="Ng C.H."/>
            <person name="Ang C.C."/>
            <person name="Tnah L.H."/>
            <person name="Lee C.T."/>
            <person name="Nishiyama T."/>
            <person name="Sese J."/>
            <person name="O'Brien M.J."/>
            <person name="Copetti D."/>
            <person name="Mohd Noor M.I."/>
            <person name="Ong R.C."/>
            <person name="Putra M."/>
            <person name="Sireger I.Z."/>
            <person name="Indrioko S."/>
            <person name="Kosugi Y."/>
            <person name="Izuno A."/>
            <person name="Isagi Y."/>
            <person name="Lee S.L."/>
            <person name="Shimizu K.K."/>
        </authorList>
    </citation>
    <scope>NUCLEOTIDE SEQUENCE [LARGE SCALE GENOMIC DNA]</scope>
    <source>
        <strain evidence="1">214</strain>
    </source>
</reference>
<gene>
    <name evidence="1" type="ORF">SLEP1_g56925</name>
</gene>
<protein>
    <submittedName>
        <fullName evidence="1">Uncharacterized protein</fullName>
    </submittedName>
</protein>
<dbReference type="AlphaFoldDB" id="A0AAV5MJQ2"/>
<keyword evidence="2" id="KW-1185">Reference proteome</keyword>
<dbReference type="Proteomes" id="UP001054252">
    <property type="component" value="Unassembled WGS sequence"/>
</dbReference>
<evidence type="ECO:0000313" key="2">
    <source>
        <dbReference type="Proteomes" id="UP001054252"/>
    </source>
</evidence>
<accession>A0AAV5MJQ2</accession>
<proteinExistence type="predicted"/>